<sequence length="95" mass="8917">MVAGSTAAVQTTAPKPAAVVPAGEAATTGVPAATAAGDGAAIVVGSGAGSSPSPQPANAAPSANAAATRASHGPIPETERRLFPPLTRARSLPAP</sequence>
<dbReference type="EC" id="2.7.1.29" evidence="2"/>
<evidence type="ECO:0000256" key="1">
    <source>
        <dbReference type="SAM" id="MobiDB-lite"/>
    </source>
</evidence>
<reference evidence="2" key="1">
    <citation type="submission" date="2020-02" db="EMBL/GenBank/DDBJ databases">
        <authorList>
            <person name="Meier V. D."/>
        </authorList>
    </citation>
    <scope>NUCLEOTIDE SEQUENCE</scope>
    <source>
        <strain evidence="2">AVDCRST_MAG73</strain>
    </source>
</reference>
<name>A0A6J4U4F6_9BACT</name>
<dbReference type="GO" id="GO:0004371">
    <property type="term" value="F:glycerone kinase activity"/>
    <property type="evidence" value="ECO:0007669"/>
    <property type="project" value="UniProtKB-EC"/>
</dbReference>
<feature type="region of interest" description="Disordered" evidence="1">
    <location>
        <begin position="45"/>
        <end position="95"/>
    </location>
</feature>
<proteinExistence type="predicted"/>
<keyword evidence="2" id="KW-0808">Transferase</keyword>
<dbReference type="EMBL" id="CADCWE010000100">
    <property type="protein sequence ID" value="CAA9538471.1"/>
    <property type="molecule type" value="Genomic_DNA"/>
</dbReference>
<keyword evidence="2" id="KW-0418">Kinase</keyword>
<evidence type="ECO:0000313" key="2">
    <source>
        <dbReference type="EMBL" id="CAA9538471.1"/>
    </source>
</evidence>
<protein>
    <submittedName>
        <fullName evidence="2">Dihydroxyacetone kinase, ATP-dependent</fullName>
        <ecNumber evidence="2">2.7.1.29</ecNumber>
    </submittedName>
</protein>
<dbReference type="AlphaFoldDB" id="A0A6J4U4F6"/>
<feature type="region of interest" description="Disordered" evidence="1">
    <location>
        <begin position="1"/>
        <end position="23"/>
    </location>
</feature>
<organism evidence="2">
    <name type="scientific">uncultured Thermomicrobiales bacterium</name>
    <dbReference type="NCBI Taxonomy" id="1645740"/>
    <lineage>
        <taxon>Bacteria</taxon>
        <taxon>Pseudomonadati</taxon>
        <taxon>Thermomicrobiota</taxon>
        <taxon>Thermomicrobia</taxon>
        <taxon>Thermomicrobiales</taxon>
        <taxon>environmental samples</taxon>
    </lineage>
</organism>
<accession>A0A6J4U4F6</accession>
<feature type="compositionally biased region" description="Low complexity" evidence="1">
    <location>
        <begin position="45"/>
        <end position="71"/>
    </location>
</feature>
<gene>
    <name evidence="2" type="ORF">AVDCRST_MAG73-1664</name>
</gene>